<dbReference type="Pfam" id="PF01052">
    <property type="entry name" value="FliMN_C"/>
    <property type="match status" value="1"/>
</dbReference>
<reference evidence="3 4" key="1">
    <citation type="submission" date="2015-06" db="EMBL/GenBank/DDBJ databases">
        <title>Draft genome sequence of an Alphaproteobacteria species associated to the Mediterranean sponge Oscarella lobularis.</title>
        <authorList>
            <person name="Jourda C."/>
            <person name="Santini S."/>
            <person name="Claverie J.-M."/>
        </authorList>
    </citation>
    <scope>NUCLEOTIDE SEQUENCE [LARGE SCALE GENOMIC DNA]</scope>
    <source>
        <strain evidence="3">IGS</strain>
    </source>
</reference>
<dbReference type="Gene3D" id="2.30.330.10">
    <property type="entry name" value="SpoA-like"/>
    <property type="match status" value="1"/>
</dbReference>
<keyword evidence="3" id="KW-0969">Cilium</keyword>
<proteinExistence type="predicted"/>
<feature type="region of interest" description="Disordered" evidence="1">
    <location>
        <begin position="319"/>
        <end position="375"/>
    </location>
</feature>
<evidence type="ECO:0000259" key="2">
    <source>
        <dbReference type="Pfam" id="PF01052"/>
    </source>
</evidence>
<dbReference type="PATRIC" id="fig|1675527.3.peg.2212"/>
<evidence type="ECO:0000313" key="3">
    <source>
        <dbReference type="EMBL" id="KMW57136.1"/>
    </source>
</evidence>
<feature type="domain" description="Flagellar motor switch protein FliN-like C-terminal" evidence="2">
    <location>
        <begin position="192"/>
        <end position="259"/>
    </location>
</feature>
<sequence length="375" mass="38724">MDTAKAMRFAMAKAGDNVLETPVGVREVSEGTLLPDDLPEGLPDNPLLVRIEDELGNNGVAICCQQTVGAVIEASTMGTVLPVEAPERAPTRTDAALVGAFLDSFLVKFGEFAETCEERPPVEGFHTEERLDDPRAAQMVLPDATHRRYRVTLDFGLGAKVGQMILIFPNSRKEIPSAVKSAEEWSASLEKAVMGTSARIDAVICRTKVSLAEVTNWSPGDVVPLEGAALNNLMLYGASGKKVTRAKMGRAGPFRAVRVIMGADADNLSEPSALDALAISAAQDMGLAALPPAAPPPPAPLGAAEPPPLGGIDLPGDIDTGPSLGGIDLPGGDPPALGGIDLPTDAGAEPPALGGIDLPDSSDGVEPVPISLGDL</sequence>
<evidence type="ECO:0000313" key="4">
    <source>
        <dbReference type="Proteomes" id="UP000037178"/>
    </source>
</evidence>
<feature type="compositionally biased region" description="Low complexity" evidence="1">
    <location>
        <begin position="319"/>
        <end position="343"/>
    </location>
</feature>
<dbReference type="InterPro" id="IPR001543">
    <property type="entry name" value="FliN-like_C"/>
</dbReference>
<organism evidence="3 4">
    <name type="scientific">Candidatus Rhodobacter oscarellae</name>
    <dbReference type="NCBI Taxonomy" id="1675527"/>
    <lineage>
        <taxon>Bacteria</taxon>
        <taxon>Pseudomonadati</taxon>
        <taxon>Pseudomonadota</taxon>
        <taxon>Alphaproteobacteria</taxon>
        <taxon>Rhodobacterales</taxon>
        <taxon>Rhodobacter group</taxon>
        <taxon>Rhodobacter</taxon>
    </lineage>
</organism>
<keyword evidence="3" id="KW-0966">Cell projection</keyword>
<dbReference type="EMBL" id="LFTY01000002">
    <property type="protein sequence ID" value="KMW57136.1"/>
    <property type="molecule type" value="Genomic_DNA"/>
</dbReference>
<gene>
    <name evidence="3" type="ORF">AIOL_002096</name>
</gene>
<dbReference type="Proteomes" id="UP000037178">
    <property type="component" value="Unassembled WGS sequence"/>
</dbReference>
<comment type="caution">
    <text evidence="3">The sequence shown here is derived from an EMBL/GenBank/DDBJ whole genome shotgun (WGS) entry which is preliminary data.</text>
</comment>
<name>A0A0J9E2R9_9RHOB</name>
<dbReference type="STRING" id="1675527.AIOL_002096"/>
<accession>A0A0J9E2R9</accession>
<dbReference type="InterPro" id="IPR036429">
    <property type="entry name" value="SpoA-like_sf"/>
</dbReference>
<evidence type="ECO:0000256" key="1">
    <source>
        <dbReference type="SAM" id="MobiDB-lite"/>
    </source>
</evidence>
<dbReference type="AlphaFoldDB" id="A0A0J9E2R9"/>
<dbReference type="SUPFAM" id="SSF101801">
    <property type="entry name" value="Surface presentation of antigens (SPOA)"/>
    <property type="match status" value="1"/>
</dbReference>
<protein>
    <submittedName>
        <fullName evidence="3">Flagellar motor switch protein</fullName>
    </submittedName>
</protein>
<keyword evidence="4" id="KW-1185">Reference proteome</keyword>
<keyword evidence="3" id="KW-0282">Flagellum</keyword>